<name>A0A0F8YLZ2_9ZZZZ</name>
<organism evidence="1">
    <name type="scientific">marine sediment metagenome</name>
    <dbReference type="NCBI Taxonomy" id="412755"/>
    <lineage>
        <taxon>unclassified sequences</taxon>
        <taxon>metagenomes</taxon>
        <taxon>ecological metagenomes</taxon>
    </lineage>
</organism>
<feature type="non-terminal residue" evidence="1">
    <location>
        <position position="274"/>
    </location>
</feature>
<evidence type="ECO:0000313" key="1">
    <source>
        <dbReference type="EMBL" id="KKK82388.1"/>
    </source>
</evidence>
<protein>
    <submittedName>
        <fullName evidence="1">Uncharacterized protein</fullName>
    </submittedName>
</protein>
<reference evidence="1" key="1">
    <citation type="journal article" date="2015" name="Nature">
        <title>Complex archaea that bridge the gap between prokaryotes and eukaryotes.</title>
        <authorList>
            <person name="Spang A."/>
            <person name="Saw J.H."/>
            <person name="Jorgensen S.L."/>
            <person name="Zaremba-Niedzwiedzka K."/>
            <person name="Martijn J."/>
            <person name="Lind A.E."/>
            <person name="van Eijk R."/>
            <person name="Schleper C."/>
            <person name="Guy L."/>
            <person name="Ettema T.J."/>
        </authorList>
    </citation>
    <scope>NUCLEOTIDE SEQUENCE</scope>
</reference>
<dbReference type="AlphaFoldDB" id="A0A0F8YLZ2"/>
<comment type="caution">
    <text evidence="1">The sequence shown here is derived from an EMBL/GenBank/DDBJ whole genome shotgun (WGS) entry which is preliminary data.</text>
</comment>
<dbReference type="EMBL" id="LAZR01052699">
    <property type="protein sequence ID" value="KKK82388.1"/>
    <property type="molecule type" value="Genomic_DNA"/>
</dbReference>
<accession>A0A0F8YLZ2</accession>
<proteinExistence type="predicted"/>
<sequence length="274" mass="31262">MSEIEKLRSKEECEQQLAVELAVGAVDTIDSLIGSGHEVACEYACQLLFDDMRQKVADKKELPVKIVQHLLKDRCEIIRLTVIETNWKSLTPEQQEEVICEAERMFSKETDGERKKRHSGYHAIEASVKKMKLIINCLLKEALLAGDEAKSLRYIKILGIDSGLPLSKEALIPALKSLPMVFRLYWAGTNEWSRRQDVILAHPDEPVRMKEIERILKKDTWVSDLNQWRSAIGRAYRGESLKAKILKLWTTDPSESIRSLIAMTTTNVDVLSML</sequence>
<gene>
    <name evidence="1" type="ORF">LCGC14_2803890</name>
</gene>